<evidence type="ECO:0000313" key="3">
    <source>
        <dbReference type="Proteomes" id="UP000184501"/>
    </source>
</evidence>
<evidence type="ECO:0000313" key="2">
    <source>
        <dbReference type="EMBL" id="SHF15320.1"/>
    </source>
</evidence>
<dbReference type="EMBL" id="FQVN01000002">
    <property type="protein sequence ID" value="SHF15320.1"/>
    <property type="molecule type" value="Genomic_DNA"/>
</dbReference>
<organism evidence="2 3">
    <name type="scientific">Streptoalloteichus hindustanus</name>
    <dbReference type="NCBI Taxonomy" id="2017"/>
    <lineage>
        <taxon>Bacteria</taxon>
        <taxon>Bacillati</taxon>
        <taxon>Actinomycetota</taxon>
        <taxon>Actinomycetes</taxon>
        <taxon>Pseudonocardiales</taxon>
        <taxon>Pseudonocardiaceae</taxon>
        <taxon>Streptoalloteichus</taxon>
    </lineage>
</organism>
<name>A0A1M4ZBA1_STRHI</name>
<accession>A0A1M4ZBA1</accession>
<keyword evidence="3" id="KW-1185">Reference proteome</keyword>
<dbReference type="AlphaFoldDB" id="A0A1M4ZBA1"/>
<dbReference type="Proteomes" id="UP000184501">
    <property type="component" value="Unassembled WGS sequence"/>
</dbReference>
<proteinExistence type="predicted"/>
<evidence type="ECO:0000256" key="1">
    <source>
        <dbReference type="SAM" id="MobiDB-lite"/>
    </source>
</evidence>
<dbReference type="STRING" id="2017.SAMN05444320_102673"/>
<reference evidence="2 3" key="1">
    <citation type="submission" date="2016-11" db="EMBL/GenBank/DDBJ databases">
        <authorList>
            <person name="Jaros S."/>
            <person name="Januszkiewicz K."/>
            <person name="Wedrychowicz H."/>
        </authorList>
    </citation>
    <scope>NUCLEOTIDE SEQUENCE [LARGE SCALE GENOMIC DNA]</scope>
    <source>
        <strain evidence="2 3">DSM 44523</strain>
    </source>
</reference>
<feature type="region of interest" description="Disordered" evidence="1">
    <location>
        <begin position="1"/>
        <end position="47"/>
    </location>
</feature>
<sequence length="47" mass="5234">MPREITCVDNDIRSGHEREKPGNEPKPGRGDETTPATDPERNKSTVD</sequence>
<gene>
    <name evidence="2" type="ORF">SAMN05444320_102673</name>
</gene>
<protein>
    <submittedName>
        <fullName evidence="2">Uncharacterized protein</fullName>
    </submittedName>
</protein>
<feature type="compositionally biased region" description="Basic and acidic residues" evidence="1">
    <location>
        <begin position="10"/>
        <end position="47"/>
    </location>
</feature>